<feature type="transmembrane region" description="Helical" evidence="6">
    <location>
        <begin position="41"/>
        <end position="64"/>
    </location>
</feature>
<protein>
    <submittedName>
        <fullName evidence="7">LysE family translocator</fullName>
    </submittedName>
</protein>
<feature type="transmembrane region" description="Helical" evidence="6">
    <location>
        <begin position="154"/>
        <end position="171"/>
    </location>
</feature>
<evidence type="ECO:0000256" key="1">
    <source>
        <dbReference type="ARBA" id="ARBA00004651"/>
    </source>
</evidence>
<evidence type="ECO:0000256" key="4">
    <source>
        <dbReference type="ARBA" id="ARBA00022989"/>
    </source>
</evidence>
<keyword evidence="8" id="KW-1185">Reference proteome</keyword>
<evidence type="ECO:0000256" key="6">
    <source>
        <dbReference type="SAM" id="Phobius"/>
    </source>
</evidence>
<evidence type="ECO:0000256" key="5">
    <source>
        <dbReference type="ARBA" id="ARBA00023136"/>
    </source>
</evidence>
<dbReference type="Pfam" id="PF01810">
    <property type="entry name" value="LysE"/>
    <property type="match status" value="1"/>
</dbReference>
<keyword evidence="4 6" id="KW-1133">Transmembrane helix</keyword>
<comment type="caution">
    <text evidence="7">The sequence shown here is derived from an EMBL/GenBank/DDBJ whole genome shotgun (WGS) entry which is preliminary data.</text>
</comment>
<evidence type="ECO:0000256" key="3">
    <source>
        <dbReference type="ARBA" id="ARBA00022692"/>
    </source>
</evidence>
<accession>A0ABR6ZG36</accession>
<dbReference type="PANTHER" id="PTHR30086">
    <property type="entry name" value="ARGININE EXPORTER PROTEIN ARGO"/>
    <property type="match status" value="1"/>
</dbReference>
<gene>
    <name evidence="7" type="ORF">H8L47_24260</name>
</gene>
<dbReference type="PANTHER" id="PTHR30086:SF20">
    <property type="entry name" value="ARGININE EXPORTER PROTEIN ARGO-RELATED"/>
    <property type="match status" value="1"/>
</dbReference>
<feature type="transmembrane region" description="Helical" evidence="6">
    <location>
        <begin position="113"/>
        <end position="134"/>
    </location>
</feature>
<sequence length="208" mass="22418">MPDLANLLSFILASCFVIIVPGPATLLVAELARFSTQRAAVAVAGIVMGDIVLIALSAAGFAVLMQSLSWLLPGLRMLGAAYLLYLGIGLLCNRNLTKQQESKPASASFVRGLLITISNPKPILFFSTFFPLYIPPAQSSAVQGFIRLGAMFEVINVLYFILLCSTLTWAAKQFAQSRVRHSWLQKDGMQKVCGAGLLFCGLGMGWSL</sequence>
<feature type="transmembrane region" description="Helical" evidence="6">
    <location>
        <begin position="70"/>
        <end position="92"/>
    </location>
</feature>
<proteinExistence type="predicted"/>
<comment type="subcellular location">
    <subcellularLocation>
        <location evidence="1">Cell membrane</location>
        <topology evidence="1">Multi-pass membrane protein</topology>
    </subcellularLocation>
</comment>
<dbReference type="EMBL" id="JACOFX010000018">
    <property type="protein sequence ID" value="MBC3910687.1"/>
    <property type="molecule type" value="Genomic_DNA"/>
</dbReference>
<keyword evidence="5 6" id="KW-0472">Membrane</keyword>
<keyword evidence="3 6" id="KW-0812">Transmembrane</keyword>
<dbReference type="InterPro" id="IPR001123">
    <property type="entry name" value="LeuE-type"/>
</dbReference>
<dbReference type="RefSeq" id="WP_186956259.1">
    <property type="nucleotide sequence ID" value="NZ_JACOFX010000018.1"/>
</dbReference>
<evidence type="ECO:0000313" key="7">
    <source>
        <dbReference type="EMBL" id="MBC3910687.1"/>
    </source>
</evidence>
<feature type="transmembrane region" description="Helical" evidence="6">
    <location>
        <begin position="6"/>
        <end position="29"/>
    </location>
</feature>
<keyword evidence="2" id="KW-1003">Cell membrane</keyword>
<evidence type="ECO:0000313" key="8">
    <source>
        <dbReference type="Proteomes" id="UP000646911"/>
    </source>
</evidence>
<dbReference type="Proteomes" id="UP000646911">
    <property type="component" value="Unassembled WGS sequence"/>
</dbReference>
<evidence type="ECO:0000256" key="2">
    <source>
        <dbReference type="ARBA" id="ARBA00022475"/>
    </source>
</evidence>
<reference evidence="7 8" key="1">
    <citation type="submission" date="2020-08" db="EMBL/GenBank/DDBJ databases">
        <title>Novel species isolated from subtropical streams in China.</title>
        <authorList>
            <person name="Lu H."/>
        </authorList>
    </citation>
    <scope>NUCLEOTIDE SEQUENCE [LARGE SCALE GENOMIC DNA]</scope>
    <source>
        <strain evidence="7 8">NL8W</strain>
    </source>
</reference>
<organism evidence="7 8">
    <name type="scientific">Undibacterium umbellatum</name>
    <dbReference type="NCBI Taxonomy" id="2762300"/>
    <lineage>
        <taxon>Bacteria</taxon>
        <taxon>Pseudomonadati</taxon>
        <taxon>Pseudomonadota</taxon>
        <taxon>Betaproteobacteria</taxon>
        <taxon>Burkholderiales</taxon>
        <taxon>Oxalobacteraceae</taxon>
        <taxon>Undibacterium</taxon>
    </lineage>
</organism>
<name>A0ABR6ZG36_9BURK</name>